<dbReference type="Proteomes" id="UP001633002">
    <property type="component" value="Unassembled WGS sequence"/>
</dbReference>
<name>A0ABD3II30_9MARC</name>
<evidence type="ECO:0000313" key="1">
    <source>
        <dbReference type="EMBL" id="KAL3702035.1"/>
    </source>
</evidence>
<comment type="caution">
    <text evidence="1">The sequence shown here is derived from an EMBL/GenBank/DDBJ whole genome shotgun (WGS) entry which is preliminary data.</text>
</comment>
<proteinExistence type="predicted"/>
<accession>A0ABD3II30</accession>
<dbReference type="AlphaFoldDB" id="A0ABD3II30"/>
<evidence type="ECO:0000313" key="2">
    <source>
        <dbReference type="Proteomes" id="UP001633002"/>
    </source>
</evidence>
<sequence length="86" mass="9435">MKEVFEDTPSVKPLRTLIFCQNQEEDINGFYLVCDVISGGGTKTRKAVKDEPESLCLVLFTVVKDGSIKVLISSKRANASDGLIPM</sequence>
<gene>
    <name evidence="1" type="ORF">R1sor_020057</name>
</gene>
<reference evidence="1 2" key="1">
    <citation type="submission" date="2024-09" db="EMBL/GenBank/DDBJ databases">
        <title>Chromosome-scale assembly of Riccia sorocarpa.</title>
        <authorList>
            <person name="Paukszto L."/>
        </authorList>
    </citation>
    <scope>NUCLEOTIDE SEQUENCE [LARGE SCALE GENOMIC DNA]</scope>
    <source>
        <strain evidence="1">LP-2024</strain>
        <tissue evidence="1">Aerial parts of the thallus</tissue>
    </source>
</reference>
<organism evidence="1 2">
    <name type="scientific">Riccia sorocarpa</name>
    <dbReference type="NCBI Taxonomy" id="122646"/>
    <lineage>
        <taxon>Eukaryota</taxon>
        <taxon>Viridiplantae</taxon>
        <taxon>Streptophyta</taxon>
        <taxon>Embryophyta</taxon>
        <taxon>Marchantiophyta</taxon>
        <taxon>Marchantiopsida</taxon>
        <taxon>Marchantiidae</taxon>
        <taxon>Marchantiales</taxon>
        <taxon>Ricciaceae</taxon>
        <taxon>Riccia</taxon>
    </lineage>
</organism>
<dbReference type="EMBL" id="JBJQOH010000001">
    <property type="protein sequence ID" value="KAL3702035.1"/>
    <property type="molecule type" value="Genomic_DNA"/>
</dbReference>
<keyword evidence="2" id="KW-1185">Reference proteome</keyword>
<protein>
    <submittedName>
        <fullName evidence="1">Uncharacterized protein</fullName>
    </submittedName>
</protein>